<dbReference type="SMART" id="SM00028">
    <property type="entry name" value="TPR"/>
    <property type="match status" value="4"/>
</dbReference>
<keyword evidence="4" id="KW-1185">Reference proteome</keyword>
<accession>A0A8J7DDA9</accession>
<evidence type="ECO:0000313" key="4">
    <source>
        <dbReference type="Proteomes" id="UP000636505"/>
    </source>
</evidence>
<evidence type="ECO:0000256" key="2">
    <source>
        <dbReference type="SAM" id="MobiDB-lite"/>
    </source>
</evidence>
<sequence length="271" mass="30652">MAQAQTALELPAVGEGTGEQYSPEMEYDQYMRLGFAAEQQGDYQTAAQYFRAALYAIPEDQEATIAYWNARNAMQESRSPEAPAPLFDQYMNAGYDATEQGDYSTALEQFQQALAIRPGDYYASQALRNVQTYLSRGTQPDSPDDVSNTYFIYASELPYDRYMRLGYAASQREDYRSAVDYFRSALYERPNDRTATIAYWNAVEAANAVAPVAPSAAEPYDRFMRLGYDATQREDYSAALSFFENALSERPDDGYAIQAIRNVETYLSQEQ</sequence>
<dbReference type="PROSITE" id="PS50005">
    <property type="entry name" value="TPR"/>
    <property type="match status" value="4"/>
</dbReference>
<organism evidence="3 4">
    <name type="scientific">Vasconcelosia minhoensis LEGE 07310</name>
    <dbReference type="NCBI Taxonomy" id="915328"/>
    <lineage>
        <taxon>Bacteria</taxon>
        <taxon>Bacillati</taxon>
        <taxon>Cyanobacteriota</taxon>
        <taxon>Cyanophyceae</taxon>
        <taxon>Nodosilineales</taxon>
        <taxon>Cymatolegaceae</taxon>
        <taxon>Vasconcelosia</taxon>
        <taxon>Vasconcelosia minhoensis</taxon>
    </lineage>
</organism>
<protein>
    <submittedName>
        <fullName evidence="3">Tetratricopeptide repeat protein</fullName>
    </submittedName>
</protein>
<keyword evidence="1" id="KW-0802">TPR repeat</keyword>
<reference evidence="3" key="1">
    <citation type="submission" date="2020-10" db="EMBL/GenBank/DDBJ databases">
        <authorList>
            <person name="Castelo-Branco R."/>
            <person name="Eusebio N."/>
            <person name="Adriana R."/>
            <person name="Vieira A."/>
            <person name="Brugerolle De Fraissinette N."/>
            <person name="Rezende De Castro R."/>
            <person name="Schneider M.P."/>
            <person name="Vasconcelos V."/>
            <person name="Leao P.N."/>
        </authorList>
    </citation>
    <scope>NUCLEOTIDE SEQUENCE</scope>
    <source>
        <strain evidence="3">LEGE 07310</strain>
    </source>
</reference>
<feature type="region of interest" description="Disordered" evidence="2">
    <location>
        <begin position="1"/>
        <end position="20"/>
    </location>
</feature>
<feature type="repeat" description="TPR" evidence="1">
    <location>
        <begin position="27"/>
        <end position="60"/>
    </location>
</feature>
<evidence type="ECO:0000313" key="3">
    <source>
        <dbReference type="EMBL" id="MBE9079702.1"/>
    </source>
</evidence>
<dbReference type="Proteomes" id="UP000636505">
    <property type="component" value="Unassembled WGS sequence"/>
</dbReference>
<comment type="caution">
    <text evidence="3">The sequence shown here is derived from an EMBL/GenBank/DDBJ whole genome shotgun (WGS) entry which is preliminary data.</text>
</comment>
<name>A0A8J7DDA9_9CYAN</name>
<dbReference type="Pfam" id="PF13181">
    <property type="entry name" value="TPR_8"/>
    <property type="match status" value="2"/>
</dbReference>
<evidence type="ECO:0000256" key="1">
    <source>
        <dbReference type="PROSITE-ProRule" id="PRU00339"/>
    </source>
</evidence>
<dbReference type="SUPFAM" id="SSF48452">
    <property type="entry name" value="TPR-like"/>
    <property type="match status" value="1"/>
</dbReference>
<feature type="repeat" description="TPR" evidence="1">
    <location>
        <begin position="159"/>
        <end position="192"/>
    </location>
</feature>
<feature type="repeat" description="TPR" evidence="1">
    <location>
        <begin position="87"/>
        <end position="120"/>
    </location>
</feature>
<dbReference type="Gene3D" id="1.25.40.10">
    <property type="entry name" value="Tetratricopeptide repeat domain"/>
    <property type="match status" value="2"/>
</dbReference>
<dbReference type="InterPro" id="IPR019734">
    <property type="entry name" value="TPR_rpt"/>
</dbReference>
<feature type="repeat" description="TPR" evidence="1">
    <location>
        <begin position="220"/>
        <end position="253"/>
    </location>
</feature>
<proteinExistence type="predicted"/>
<gene>
    <name evidence="3" type="ORF">IQ241_20810</name>
</gene>
<dbReference type="EMBL" id="JADEXG010000065">
    <property type="protein sequence ID" value="MBE9079702.1"/>
    <property type="molecule type" value="Genomic_DNA"/>
</dbReference>
<dbReference type="AlphaFoldDB" id="A0A8J7DDA9"/>
<dbReference type="InterPro" id="IPR011990">
    <property type="entry name" value="TPR-like_helical_dom_sf"/>
</dbReference>